<keyword evidence="1" id="KW-0472">Membrane</keyword>
<gene>
    <name evidence="2" type="ORF">BXY82_0172</name>
</gene>
<dbReference type="OrthoDB" id="1365379at2"/>
<sequence>MTPNEFQSKLANAKALDFGTLFNQSIELFKKSWLQGFLMQLFIMILMLPFILIIYVPLIMAIVAQSESGDFDPNNVNGLLEGFTVVYGLLFFLGIMVVAAMQLALNAAFFRILKALDEGAEVRTSDLFYYLKGAYFGKLLLLMFVTVLIAVPAALAFYLPLIYVMVPLAFFAVIFAFNPEWSVGDIVASSFRLGNKKWVLTFGLLVVSYILMMILTLVTCGIGSLFLAPFMFHPIYFIYKETIGFEDTSELNQIGIKKEF</sequence>
<dbReference type="Proteomes" id="UP000294689">
    <property type="component" value="Unassembled WGS sequence"/>
</dbReference>
<evidence type="ECO:0000256" key="1">
    <source>
        <dbReference type="SAM" id="Phobius"/>
    </source>
</evidence>
<accession>A0A4R7Q5E5</accession>
<protein>
    <recommendedName>
        <fullName evidence="4">Glycerophosphoryl diester phosphodiesterase family protein</fullName>
    </recommendedName>
</protein>
<name>A0A4R7Q5E5_9FLAO</name>
<proteinExistence type="predicted"/>
<feature type="transmembrane region" description="Helical" evidence="1">
    <location>
        <begin position="37"/>
        <end position="64"/>
    </location>
</feature>
<evidence type="ECO:0008006" key="4">
    <source>
        <dbReference type="Google" id="ProtNLM"/>
    </source>
</evidence>
<dbReference type="AlphaFoldDB" id="A0A4R7Q5E5"/>
<keyword evidence="3" id="KW-1185">Reference proteome</keyword>
<feature type="transmembrane region" description="Helical" evidence="1">
    <location>
        <begin position="129"/>
        <end position="151"/>
    </location>
</feature>
<dbReference type="RefSeq" id="WP_133756287.1">
    <property type="nucleotide sequence ID" value="NZ_SOBW01000007.1"/>
</dbReference>
<dbReference type="EMBL" id="SOBW01000007">
    <property type="protein sequence ID" value="TDU42773.1"/>
    <property type="molecule type" value="Genomic_DNA"/>
</dbReference>
<feature type="transmembrane region" description="Helical" evidence="1">
    <location>
        <begin position="84"/>
        <end position="109"/>
    </location>
</feature>
<reference evidence="2 3" key="1">
    <citation type="submission" date="2019-03" db="EMBL/GenBank/DDBJ databases">
        <title>Genomic Encyclopedia of Archaeal and Bacterial Type Strains, Phase II (KMG-II): from individual species to whole genera.</title>
        <authorList>
            <person name="Goeker M."/>
        </authorList>
    </citation>
    <scope>NUCLEOTIDE SEQUENCE [LARGE SCALE GENOMIC DNA]</scope>
    <source>
        <strain evidence="2 3">DSM 28135</strain>
    </source>
</reference>
<feature type="transmembrane region" description="Helical" evidence="1">
    <location>
        <begin position="157"/>
        <end position="177"/>
    </location>
</feature>
<feature type="transmembrane region" description="Helical" evidence="1">
    <location>
        <begin position="198"/>
        <end position="227"/>
    </location>
</feature>
<keyword evidence="1" id="KW-1133">Transmembrane helix</keyword>
<organism evidence="2 3">
    <name type="scientific">Gelidibacter sediminis</name>
    <dbReference type="NCBI Taxonomy" id="1608710"/>
    <lineage>
        <taxon>Bacteria</taxon>
        <taxon>Pseudomonadati</taxon>
        <taxon>Bacteroidota</taxon>
        <taxon>Flavobacteriia</taxon>
        <taxon>Flavobacteriales</taxon>
        <taxon>Flavobacteriaceae</taxon>
        <taxon>Gelidibacter</taxon>
    </lineage>
</organism>
<comment type="caution">
    <text evidence="2">The sequence shown here is derived from an EMBL/GenBank/DDBJ whole genome shotgun (WGS) entry which is preliminary data.</text>
</comment>
<evidence type="ECO:0000313" key="3">
    <source>
        <dbReference type="Proteomes" id="UP000294689"/>
    </source>
</evidence>
<keyword evidence="1" id="KW-0812">Transmembrane</keyword>
<evidence type="ECO:0000313" key="2">
    <source>
        <dbReference type="EMBL" id="TDU42773.1"/>
    </source>
</evidence>